<dbReference type="InterPro" id="IPR003782">
    <property type="entry name" value="SCO1/SenC"/>
</dbReference>
<dbReference type="PROSITE" id="PS51352">
    <property type="entry name" value="THIOREDOXIN_2"/>
    <property type="match status" value="1"/>
</dbReference>
<evidence type="ECO:0000256" key="5">
    <source>
        <dbReference type="SAM" id="MobiDB-lite"/>
    </source>
</evidence>
<evidence type="ECO:0000256" key="4">
    <source>
        <dbReference type="PIRSR" id="PIRSR603782-2"/>
    </source>
</evidence>
<proteinExistence type="inferred from homology"/>
<keyword evidence="6" id="KW-0472">Membrane</keyword>
<dbReference type="KEGG" id="cfus:CYFUS_009712"/>
<dbReference type="PANTHER" id="PTHR12151:SF25">
    <property type="entry name" value="LINALOOL DEHYDRATASE_ISOMERASE DOMAIN-CONTAINING PROTEIN"/>
    <property type="match status" value="1"/>
</dbReference>
<dbReference type="InterPro" id="IPR013766">
    <property type="entry name" value="Thioredoxin_domain"/>
</dbReference>
<dbReference type="Proteomes" id="UP000217257">
    <property type="component" value="Chromosome"/>
</dbReference>
<organism evidence="8 9">
    <name type="scientific">Cystobacter fuscus</name>
    <dbReference type="NCBI Taxonomy" id="43"/>
    <lineage>
        <taxon>Bacteria</taxon>
        <taxon>Pseudomonadati</taxon>
        <taxon>Myxococcota</taxon>
        <taxon>Myxococcia</taxon>
        <taxon>Myxococcales</taxon>
        <taxon>Cystobacterineae</taxon>
        <taxon>Archangiaceae</taxon>
        <taxon>Cystobacter</taxon>
    </lineage>
</organism>
<reference evidence="8 9" key="1">
    <citation type="submission" date="2017-06" db="EMBL/GenBank/DDBJ databases">
        <title>Sequencing and comparative analysis of myxobacterial genomes.</title>
        <authorList>
            <person name="Rupp O."/>
            <person name="Goesmann A."/>
            <person name="Sogaard-Andersen L."/>
        </authorList>
    </citation>
    <scope>NUCLEOTIDE SEQUENCE [LARGE SCALE GENOMIC DNA]</scope>
    <source>
        <strain evidence="8 9">DSM 52655</strain>
    </source>
</reference>
<dbReference type="PANTHER" id="PTHR12151">
    <property type="entry name" value="ELECTRON TRANSPORT PROTIN SCO1/SENC FAMILY MEMBER"/>
    <property type="match status" value="1"/>
</dbReference>
<evidence type="ECO:0000313" key="8">
    <source>
        <dbReference type="EMBL" id="ATB44225.1"/>
    </source>
</evidence>
<keyword evidence="2 3" id="KW-0186">Copper</keyword>
<keyword evidence="4" id="KW-1015">Disulfide bond</keyword>
<feature type="region of interest" description="Disordered" evidence="5">
    <location>
        <begin position="1"/>
        <end position="23"/>
    </location>
</feature>
<dbReference type="AlphaFoldDB" id="A0A250JK18"/>
<protein>
    <submittedName>
        <fullName evidence="8">Photosynthetic protein synthase I</fullName>
    </submittedName>
</protein>
<accession>A0A250JK18</accession>
<dbReference type="EMBL" id="CP022098">
    <property type="protein sequence ID" value="ATB44225.1"/>
    <property type="molecule type" value="Genomic_DNA"/>
</dbReference>
<feature type="binding site" evidence="3">
    <location>
        <position position="96"/>
    </location>
    <ligand>
        <name>Cu cation</name>
        <dbReference type="ChEBI" id="CHEBI:23378"/>
    </ligand>
</feature>
<feature type="transmembrane region" description="Helical" evidence="6">
    <location>
        <begin position="29"/>
        <end position="48"/>
    </location>
</feature>
<keyword evidence="6" id="KW-1133">Transmembrane helix</keyword>
<dbReference type="Pfam" id="PF02630">
    <property type="entry name" value="SCO1-SenC"/>
    <property type="match status" value="1"/>
</dbReference>
<evidence type="ECO:0000256" key="3">
    <source>
        <dbReference type="PIRSR" id="PIRSR603782-1"/>
    </source>
</evidence>
<dbReference type="SUPFAM" id="SSF52833">
    <property type="entry name" value="Thioredoxin-like"/>
    <property type="match status" value="1"/>
</dbReference>
<feature type="binding site" evidence="3">
    <location>
        <position position="92"/>
    </location>
    <ligand>
        <name>Cu cation</name>
        <dbReference type="ChEBI" id="CHEBI:23378"/>
    </ligand>
</feature>
<feature type="disulfide bond" description="Redox-active" evidence="4">
    <location>
        <begin position="92"/>
        <end position="96"/>
    </location>
</feature>
<dbReference type="CDD" id="cd02968">
    <property type="entry name" value="SCO"/>
    <property type="match status" value="1"/>
</dbReference>
<dbReference type="InterPro" id="IPR036249">
    <property type="entry name" value="Thioredoxin-like_sf"/>
</dbReference>
<sequence length="225" mass="24729">MSMPPPSPSAAHAPEPSPSVPAAATRRPWLPVAAGTLCLLLLGVAFVWPRAQPLQRLGTLPDFTFTRQDGQPFGRAELLGRPFVANFIFTRCPTICPVFTQKMAQVQKRTADLGPKLGLVSFSVDPKYDTPERLTAYAARYGADPSRWSFLTGDYTRLQDTVVGGFKIAMGRNSDDENDIPGIFHGSHFVLVDATGEIRGYYDSEDDDTVERLTRDAERLVRGAE</sequence>
<feature type="compositionally biased region" description="Low complexity" evidence="5">
    <location>
        <begin position="9"/>
        <end position="23"/>
    </location>
</feature>
<gene>
    <name evidence="8" type="ORF">CYFUS_009712</name>
</gene>
<evidence type="ECO:0000256" key="6">
    <source>
        <dbReference type="SAM" id="Phobius"/>
    </source>
</evidence>
<dbReference type="RefSeq" id="WP_095991541.1">
    <property type="nucleotide sequence ID" value="NZ_CP022098.1"/>
</dbReference>
<evidence type="ECO:0000259" key="7">
    <source>
        <dbReference type="PROSITE" id="PS51352"/>
    </source>
</evidence>
<comment type="similarity">
    <text evidence="1">Belongs to the SCO1/2 family.</text>
</comment>
<keyword evidence="6" id="KW-0812">Transmembrane</keyword>
<name>A0A250JK18_9BACT</name>
<dbReference type="Gene3D" id="3.40.30.10">
    <property type="entry name" value="Glutaredoxin"/>
    <property type="match status" value="1"/>
</dbReference>
<evidence type="ECO:0000256" key="1">
    <source>
        <dbReference type="ARBA" id="ARBA00010996"/>
    </source>
</evidence>
<evidence type="ECO:0000256" key="2">
    <source>
        <dbReference type="ARBA" id="ARBA00023008"/>
    </source>
</evidence>
<evidence type="ECO:0000313" key="9">
    <source>
        <dbReference type="Proteomes" id="UP000217257"/>
    </source>
</evidence>
<feature type="domain" description="Thioredoxin" evidence="7">
    <location>
        <begin position="54"/>
        <end position="222"/>
    </location>
</feature>
<feature type="binding site" evidence="3">
    <location>
        <position position="185"/>
    </location>
    <ligand>
        <name>Cu cation</name>
        <dbReference type="ChEBI" id="CHEBI:23378"/>
    </ligand>
</feature>
<keyword evidence="3" id="KW-0479">Metal-binding</keyword>
<dbReference type="GO" id="GO:0046872">
    <property type="term" value="F:metal ion binding"/>
    <property type="evidence" value="ECO:0007669"/>
    <property type="project" value="UniProtKB-KW"/>
</dbReference>